<dbReference type="EMBL" id="JAHQIW010003703">
    <property type="protein sequence ID" value="KAJ1359780.1"/>
    <property type="molecule type" value="Genomic_DNA"/>
</dbReference>
<dbReference type="AlphaFoldDB" id="A0AAD5MK58"/>
<dbReference type="Proteomes" id="UP001196413">
    <property type="component" value="Unassembled WGS sequence"/>
</dbReference>
<comment type="caution">
    <text evidence="1">The sequence shown here is derived from an EMBL/GenBank/DDBJ whole genome shotgun (WGS) entry which is preliminary data.</text>
</comment>
<sequence>MSTWQTCHPFCFTARPTLRARKQMNKRNYAYPRYDSVPQCIVYDLEASTLTSKLCSKFAQDGLLA</sequence>
<keyword evidence="2" id="KW-1185">Reference proteome</keyword>
<accession>A0AAD5MK58</accession>
<protein>
    <submittedName>
        <fullName evidence="1">Uncharacterized protein</fullName>
    </submittedName>
</protein>
<evidence type="ECO:0000313" key="2">
    <source>
        <dbReference type="Proteomes" id="UP001196413"/>
    </source>
</evidence>
<reference evidence="1" key="1">
    <citation type="submission" date="2021-06" db="EMBL/GenBank/DDBJ databases">
        <title>Parelaphostrongylus tenuis whole genome reference sequence.</title>
        <authorList>
            <person name="Garwood T.J."/>
            <person name="Larsen P.A."/>
            <person name="Fountain-Jones N.M."/>
            <person name="Garbe J.R."/>
            <person name="Macchietto M.G."/>
            <person name="Kania S.A."/>
            <person name="Gerhold R.W."/>
            <person name="Richards J.E."/>
            <person name="Wolf T.M."/>
        </authorList>
    </citation>
    <scope>NUCLEOTIDE SEQUENCE</scope>
    <source>
        <strain evidence="1">MNPRO001-30</strain>
        <tissue evidence="1">Meninges</tissue>
    </source>
</reference>
<organism evidence="1 2">
    <name type="scientific">Parelaphostrongylus tenuis</name>
    <name type="common">Meningeal worm</name>
    <dbReference type="NCBI Taxonomy" id="148309"/>
    <lineage>
        <taxon>Eukaryota</taxon>
        <taxon>Metazoa</taxon>
        <taxon>Ecdysozoa</taxon>
        <taxon>Nematoda</taxon>
        <taxon>Chromadorea</taxon>
        <taxon>Rhabditida</taxon>
        <taxon>Rhabditina</taxon>
        <taxon>Rhabditomorpha</taxon>
        <taxon>Strongyloidea</taxon>
        <taxon>Metastrongylidae</taxon>
        <taxon>Parelaphostrongylus</taxon>
    </lineage>
</organism>
<gene>
    <name evidence="1" type="ORF">KIN20_018581</name>
</gene>
<name>A0AAD5MK58_PARTN</name>
<proteinExistence type="predicted"/>
<evidence type="ECO:0000313" key="1">
    <source>
        <dbReference type="EMBL" id="KAJ1359780.1"/>
    </source>
</evidence>